<accession>A0AAN7NCS2</accession>
<dbReference type="EMBL" id="JAUNZN010000013">
    <property type="protein sequence ID" value="KAK4813052.1"/>
    <property type="molecule type" value="Genomic_DNA"/>
</dbReference>
<proteinExistence type="predicted"/>
<dbReference type="Proteomes" id="UP001333110">
    <property type="component" value="Unassembled WGS sequence"/>
</dbReference>
<evidence type="ECO:0000313" key="1">
    <source>
        <dbReference type="EMBL" id="KAK4813052.1"/>
    </source>
</evidence>
<protein>
    <submittedName>
        <fullName evidence="1">Uncharacterized protein</fullName>
    </submittedName>
</protein>
<keyword evidence="2" id="KW-1185">Reference proteome</keyword>
<comment type="caution">
    <text evidence="1">The sequence shown here is derived from an EMBL/GenBank/DDBJ whole genome shotgun (WGS) entry which is preliminary data.</text>
</comment>
<dbReference type="AlphaFoldDB" id="A0AAN7NCS2"/>
<gene>
    <name evidence="1" type="ORF">QYF61_007554</name>
</gene>
<sequence length="279" mass="30919">MEGRADEAELMCKLGRCAVLRAQPLRHACCSQSRGKRVFPGAMLVQPLPLCRQPSRPIHNFRDRLQETELLFTVGEKHEKQQTQQPRELRALCSYTTSSDGEGQDVPLKIFPGQCPGHHLLRDARSFSSTDLPAPVAMELGSDPASANFEECRSGIFPNRMARGKARRQVQSQKSCKDNGMMLGVSFRTEWKGNAVGENRAPDAEQGECSAEHISPGAFPDHGTFLISTVRPSPLGKDLAQCWHAHCSLILHVLLLQGTKCCSDCWSLLYFGLLNIHRA</sequence>
<organism evidence="1 2">
    <name type="scientific">Mycteria americana</name>
    <name type="common">Wood stork</name>
    <dbReference type="NCBI Taxonomy" id="33587"/>
    <lineage>
        <taxon>Eukaryota</taxon>
        <taxon>Metazoa</taxon>
        <taxon>Chordata</taxon>
        <taxon>Craniata</taxon>
        <taxon>Vertebrata</taxon>
        <taxon>Euteleostomi</taxon>
        <taxon>Archelosauria</taxon>
        <taxon>Archosauria</taxon>
        <taxon>Dinosauria</taxon>
        <taxon>Saurischia</taxon>
        <taxon>Theropoda</taxon>
        <taxon>Coelurosauria</taxon>
        <taxon>Aves</taxon>
        <taxon>Neognathae</taxon>
        <taxon>Neoaves</taxon>
        <taxon>Aequornithes</taxon>
        <taxon>Ciconiiformes</taxon>
        <taxon>Ciconiidae</taxon>
        <taxon>Mycteria</taxon>
    </lineage>
</organism>
<evidence type="ECO:0000313" key="2">
    <source>
        <dbReference type="Proteomes" id="UP001333110"/>
    </source>
</evidence>
<name>A0AAN7NCS2_MYCAM</name>
<reference evidence="1 2" key="1">
    <citation type="journal article" date="2023" name="J. Hered.">
        <title>Chromosome-level genome of the wood stork (Mycteria americana) provides insight into avian chromosome evolution.</title>
        <authorList>
            <person name="Flamio R. Jr."/>
            <person name="Ramstad K.M."/>
        </authorList>
    </citation>
    <scope>NUCLEOTIDE SEQUENCE [LARGE SCALE GENOMIC DNA]</scope>
    <source>
        <strain evidence="1">JAX WOST 10</strain>
    </source>
</reference>